<dbReference type="Proteomes" id="UP001205612">
    <property type="component" value="Unassembled WGS sequence"/>
</dbReference>
<sequence length="293" mass="30929">MSAHDGFPTAGAGPAAERHTAVVFSTDAEWAEHLVAFVRTGLERAEQVQYFADTTDPGQVMRTLGEHGIDAASAARHGRLVVTTASRTYLAGPRFDPDAVVGLWFEAHAAALAQGHSGLRAIGEMSWGARETAGAERLLEYELRMHHEVFDRIPLTAWCFYDRRLFPAESLKAVLGAHLTRLGPDEGADAGPALTVAPLADRPGFRLSGSAGYESRAVTASAAAAVAGSTSPAITLDLSALDHLEVAALAEIAHAAMRRPGPEPVRLLGAPASLIRMLDVFPELATGLEVAGR</sequence>
<dbReference type="Pfam" id="PF14417">
    <property type="entry name" value="MEDS"/>
    <property type="match status" value="1"/>
</dbReference>
<evidence type="ECO:0000313" key="2">
    <source>
        <dbReference type="EMBL" id="MCS0604332.1"/>
    </source>
</evidence>
<name>A0ABT2B733_9ACTN</name>
<organism evidence="2 3">
    <name type="scientific">Streptomyces pyxinicus</name>
    <dbReference type="NCBI Taxonomy" id="2970331"/>
    <lineage>
        <taxon>Bacteria</taxon>
        <taxon>Bacillati</taxon>
        <taxon>Actinomycetota</taxon>
        <taxon>Actinomycetes</taxon>
        <taxon>Kitasatosporales</taxon>
        <taxon>Streptomycetaceae</taxon>
        <taxon>Streptomyces</taxon>
    </lineage>
</organism>
<proteinExistence type="predicted"/>
<keyword evidence="3" id="KW-1185">Reference proteome</keyword>
<feature type="domain" description="MEDS" evidence="1">
    <location>
        <begin position="18"/>
        <end position="178"/>
    </location>
</feature>
<evidence type="ECO:0000259" key="1">
    <source>
        <dbReference type="Pfam" id="PF14417"/>
    </source>
</evidence>
<dbReference type="InterPro" id="IPR025847">
    <property type="entry name" value="MEDS_domain"/>
</dbReference>
<protein>
    <submittedName>
        <fullName evidence="2">MEDS domain-containing protein</fullName>
    </submittedName>
</protein>
<dbReference type="EMBL" id="JANUGP010000021">
    <property type="protein sequence ID" value="MCS0604332.1"/>
    <property type="molecule type" value="Genomic_DNA"/>
</dbReference>
<dbReference type="RefSeq" id="WP_258781008.1">
    <property type="nucleotide sequence ID" value="NZ_JANUGP010000021.1"/>
</dbReference>
<accession>A0ABT2B733</accession>
<reference evidence="2 3" key="1">
    <citation type="submission" date="2022-08" db="EMBL/GenBank/DDBJ databases">
        <authorList>
            <person name="Somphong A."/>
            <person name="Phongsopitanun W."/>
        </authorList>
    </citation>
    <scope>NUCLEOTIDE SEQUENCE [LARGE SCALE GENOMIC DNA]</scope>
    <source>
        <strain evidence="2 3">LP11</strain>
    </source>
</reference>
<comment type="caution">
    <text evidence="2">The sequence shown here is derived from an EMBL/GenBank/DDBJ whole genome shotgun (WGS) entry which is preliminary data.</text>
</comment>
<gene>
    <name evidence="2" type="ORF">NX794_24420</name>
</gene>
<evidence type="ECO:0000313" key="3">
    <source>
        <dbReference type="Proteomes" id="UP001205612"/>
    </source>
</evidence>